<evidence type="ECO:0000259" key="6">
    <source>
        <dbReference type="PROSITE" id="PS50835"/>
    </source>
</evidence>
<dbReference type="InterPro" id="IPR013106">
    <property type="entry name" value="Ig_V-set"/>
</dbReference>
<dbReference type="InterPro" id="IPR036179">
    <property type="entry name" value="Ig-like_dom_sf"/>
</dbReference>
<feature type="region of interest" description="Disordered" evidence="4">
    <location>
        <begin position="126"/>
        <end position="162"/>
    </location>
</feature>
<feature type="transmembrane region" description="Helical" evidence="5">
    <location>
        <begin position="9"/>
        <end position="28"/>
    </location>
</feature>
<dbReference type="Pfam" id="PF07686">
    <property type="entry name" value="V-set"/>
    <property type="match status" value="1"/>
</dbReference>
<sequence>MVYTLTMKIFYNFVIWICLSGIGILATGETEIHGHSGETVTITCSHSRASTNIKYFCRDPCKDSTDILVKSDQSPAGRYRLKDSGNTFTVNITDLQESDSGIYWCGVERFGLDTYTEVKLTVSKDSDTNRTTTPKPEGSSQSFTTRSSFSTSSSSGDITASSSSTGPLMFAAVGLTVIFIIFGAVLCIWNNQKKNSHSSKVDAEIQGTTHTSETTGEYEEITETHQRTETHTAVTIYSTVNKTPAANQIQDPPLYSTLFI</sequence>
<dbReference type="InterPro" id="IPR013783">
    <property type="entry name" value="Ig-like_fold"/>
</dbReference>
<proteinExistence type="predicted"/>
<feature type="compositionally biased region" description="Low complexity" evidence="4">
    <location>
        <begin position="139"/>
        <end position="162"/>
    </location>
</feature>
<accession>A0A6P6KI38</accession>
<dbReference type="SMART" id="SM00409">
    <property type="entry name" value="IG"/>
    <property type="match status" value="1"/>
</dbReference>
<evidence type="ECO:0000313" key="8">
    <source>
        <dbReference type="RefSeq" id="XP_026071974.1"/>
    </source>
</evidence>
<dbReference type="GO" id="GO:0004888">
    <property type="term" value="F:transmembrane signaling receptor activity"/>
    <property type="evidence" value="ECO:0007669"/>
    <property type="project" value="TreeGrafter"/>
</dbReference>
<feature type="transmembrane region" description="Helical" evidence="5">
    <location>
        <begin position="168"/>
        <end position="189"/>
    </location>
</feature>
<dbReference type="Proteomes" id="UP000515129">
    <property type="component" value="Chromosome 1"/>
</dbReference>
<protein>
    <submittedName>
        <fullName evidence="8">CMRF35-like molecule 7 isoform X2</fullName>
    </submittedName>
</protein>
<evidence type="ECO:0000256" key="1">
    <source>
        <dbReference type="ARBA" id="ARBA00004370"/>
    </source>
</evidence>
<organism evidence="7 8">
    <name type="scientific">Carassius auratus</name>
    <name type="common">Goldfish</name>
    <dbReference type="NCBI Taxonomy" id="7957"/>
    <lineage>
        <taxon>Eukaryota</taxon>
        <taxon>Metazoa</taxon>
        <taxon>Chordata</taxon>
        <taxon>Craniata</taxon>
        <taxon>Vertebrata</taxon>
        <taxon>Euteleostomi</taxon>
        <taxon>Actinopterygii</taxon>
        <taxon>Neopterygii</taxon>
        <taxon>Teleostei</taxon>
        <taxon>Ostariophysi</taxon>
        <taxon>Cypriniformes</taxon>
        <taxon>Cyprinidae</taxon>
        <taxon>Cyprininae</taxon>
        <taxon>Carassius</taxon>
    </lineage>
</organism>
<dbReference type="SUPFAM" id="SSF48726">
    <property type="entry name" value="Immunoglobulin"/>
    <property type="match status" value="1"/>
</dbReference>
<keyword evidence="7" id="KW-1185">Reference proteome</keyword>
<keyword evidence="5" id="KW-1133">Transmembrane helix</keyword>
<keyword evidence="3 5" id="KW-0472">Membrane</keyword>
<dbReference type="RefSeq" id="XP_026071974.1">
    <property type="nucleotide sequence ID" value="XM_026216189.1"/>
</dbReference>
<dbReference type="PANTHER" id="PTHR11860:SF118">
    <property type="entry name" value="CMRF35-LIKE MOLECULE 3-RELATED"/>
    <property type="match status" value="1"/>
</dbReference>
<dbReference type="PANTHER" id="PTHR11860">
    <property type="entry name" value="POLYMERIC-IMMUNOGLOBULIN RECEPTOR"/>
    <property type="match status" value="1"/>
</dbReference>
<keyword evidence="2 5" id="KW-0812">Transmembrane</keyword>
<evidence type="ECO:0000256" key="4">
    <source>
        <dbReference type="SAM" id="MobiDB-lite"/>
    </source>
</evidence>
<dbReference type="GO" id="GO:0005886">
    <property type="term" value="C:plasma membrane"/>
    <property type="evidence" value="ECO:0007669"/>
    <property type="project" value="TreeGrafter"/>
</dbReference>
<feature type="domain" description="Ig-like" evidence="6">
    <location>
        <begin position="37"/>
        <end position="123"/>
    </location>
</feature>
<evidence type="ECO:0000256" key="3">
    <source>
        <dbReference type="ARBA" id="ARBA00023136"/>
    </source>
</evidence>
<comment type="subcellular location">
    <subcellularLocation>
        <location evidence="1">Membrane</location>
    </subcellularLocation>
</comment>
<dbReference type="PROSITE" id="PS50835">
    <property type="entry name" value="IG_LIKE"/>
    <property type="match status" value="1"/>
</dbReference>
<evidence type="ECO:0000313" key="7">
    <source>
        <dbReference type="Proteomes" id="UP000515129"/>
    </source>
</evidence>
<evidence type="ECO:0000256" key="2">
    <source>
        <dbReference type="ARBA" id="ARBA00022692"/>
    </source>
</evidence>
<name>A0A6P6KI38_CARAU</name>
<reference evidence="8" key="1">
    <citation type="submission" date="2025-08" db="UniProtKB">
        <authorList>
            <consortium name="RefSeq"/>
        </authorList>
    </citation>
    <scope>IDENTIFICATION</scope>
    <source>
        <strain evidence="8">Wakin</strain>
        <tissue evidence="8">Muscle</tissue>
    </source>
</reference>
<dbReference type="Gene3D" id="2.60.40.10">
    <property type="entry name" value="Immunoglobulins"/>
    <property type="match status" value="1"/>
</dbReference>
<dbReference type="InterPro" id="IPR050671">
    <property type="entry name" value="CD300_family_receptors"/>
</dbReference>
<evidence type="ECO:0000256" key="5">
    <source>
        <dbReference type="SAM" id="Phobius"/>
    </source>
</evidence>
<dbReference type="GeneID" id="113051854"/>
<gene>
    <name evidence="8" type="primary">LOC113051854</name>
</gene>
<dbReference type="InterPro" id="IPR003599">
    <property type="entry name" value="Ig_sub"/>
</dbReference>
<dbReference type="InterPro" id="IPR007110">
    <property type="entry name" value="Ig-like_dom"/>
</dbReference>
<dbReference type="AlphaFoldDB" id="A0A6P6KI38"/>
<feature type="region of interest" description="Disordered" evidence="4">
    <location>
        <begin position="200"/>
        <end position="227"/>
    </location>
</feature>